<evidence type="ECO:0000313" key="2">
    <source>
        <dbReference type="Proteomes" id="UP000626109"/>
    </source>
</evidence>
<protein>
    <submittedName>
        <fullName evidence="1">Uncharacterized protein</fullName>
    </submittedName>
</protein>
<dbReference type="Proteomes" id="UP000626109">
    <property type="component" value="Unassembled WGS sequence"/>
</dbReference>
<organism evidence="1 2">
    <name type="scientific">Polarella glacialis</name>
    <name type="common">Dinoflagellate</name>
    <dbReference type="NCBI Taxonomy" id="89957"/>
    <lineage>
        <taxon>Eukaryota</taxon>
        <taxon>Sar</taxon>
        <taxon>Alveolata</taxon>
        <taxon>Dinophyceae</taxon>
        <taxon>Suessiales</taxon>
        <taxon>Suessiaceae</taxon>
        <taxon>Polarella</taxon>
    </lineage>
</organism>
<name>A0A813KNU3_POLGL</name>
<dbReference type="AlphaFoldDB" id="A0A813KNU3"/>
<reference evidence="1" key="1">
    <citation type="submission" date="2021-02" db="EMBL/GenBank/DDBJ databases">
        <authorList>
            <person name="Dougan E. K."/>
            <person name="Rhodes N."/>
            <person name="Thang M."/>
            <person name="Chan C."/>
        </authorList>
    </citation>
    <scope>NUCLEOTIDE SEQUENCE</scope>
</reference>
<comment type="caution">
    <text evidence="1">The sequence shown here is derived from an EMBL/GenBank/DDBJ whole genome shotgun (WGS) entry which is preliminary data.</text>
</comment>
<dbReference type="EMBL" id="CAJNNW010031778">
    <property type="protein sequence ID" value="CAE8709015.1"/>
    <property type="molecule type" value="Genomic_DNA"/>
</dbReference>
<accession>A0A813KNU3</accession>
<gene>
    <name evidence="1" type="ORF">PGLA2088_LOCUS35224</name>
</gene>
<sequence length="338" mass="36691">MALEMAAASPRFVARERTSNNIRADFSPTARTSLTAVTLRRRQGPLPEGQTFRSGLTCALASAALLRVTSGGFRSRRLCRGSRRASSGSHCAESPGDLLRYWRRGRLEQLAPAIVCSWARTDSFLRGIDASFHFKDVGPLVGCPPVVWVYFVSRSSGASEVQTLFQQACDAMQSYSVLSSSAGRISSDRAEVESDAAAPDQFDVSRVFSRYDLVVALDEQTRAQVAALASGQQLDRLCSLCDFLDVCDEAVQSSQLELLLGSSDGAPGLESALLAEVKSSSYLAMMRQMTDMPEMASVTAETRAVRALGIAGLERFLIAQFPSDMKDRLHPYLIPKGL</sequence>
<evidence type="ECO:0000313" key="1">
    <source>
        <dbReference type="EMBL" id="CAE8709015.1"/>
    </source>
</evidence>
<proteinExistence type="predicted"/>